<keyword evidence="1" id="KW-0812">Transmembrane</keyword>
<dbReference type="Proteomes" id="UP000751190">
    <property type="component" value="Unassembled WGS sequence"/>
</dbReference>
<comment type="caution">
    <text evidence="3">The sequence shown here is derived from an EMBL/GenBank/DDBJ whole genome shotgun (WGS) entry which is preliminary data.</text>
</comment>
<accession>A0A8J5XI51</accession>
<organism evidence="3 4">
    <name type="scientific">Diacronema lutheri</name>
    <name type="common">Unicellular marine alga</name>
    <name type="synonym">Monochrysis lutheri</name>
    <dbReference type="NCBI Taxonomy" id="2081491"/>
    <lineage>
        <taxon>Eukaryota</taxon>
        <taxon>Haptista</taxon>
        <taxon>Haptophyta</taxon>
        <taxon>Pavlovophyceae</taxon>
        <taxon>Pavlovales</taxon>
        <taxon>Pavlovaceae</taxon>
        <taxon>Diacronema</taxon>
    </lineage>
</organism>
<dbReference type="Pfam" id="PF08241">
    <property type="entry name" value="Methyltransf_11"/>
    <property type="match status" value="1"/>
</dbReference>
<dbReference type="InterPro" id="IPR044649">
    <property type="entry name" value="MPBQ/MSBQ_MT"/>
</dbReference>
<dbReference type="OMA" id="FNRFPTE"/>
<dbReference type="AlphaFoldDB" id="A0A8J5XI51"/>
<evidence type="ECO:0000313" key="3">
    <source>
        <dbReference type="EMBL" id="KAG8463620.1"/>
    </source>
</evidence>
<sequence length="278" mass="30543">MMQAAKLEGLCNETTARWFYAWYSPFYDRLQKYFSSPHMREKGLDLADVRGRDLRVLDVGAGTGTLTLQILGRGVEPANVVMLDQSTGMLEQAKRKPQLAAVRKVLGDAQDLPFADESFDRVTSSGAIYYWPEPVRAMREQLRVLKPGGRALAIGTLQPSALGIRVLAQTFNRFPTEEQYLQWFRDAGFTDVRTVNVANPWNEAQFAIAVVGTRPAAGADGGAPRAPARIGARARESPGPLGLALLAVRYVLAMAAFALIGPIQILVASRHFKKVRAE</sequence>
<dbReference type="InterPro" id="IPR029063">
    <property type="entry name" value="SAM-dependent_MTases_sf"/>
</dbReference>
<protein>
    <recommendedName>
        <fullName evidence="2">MPBQ/MBSQ family SAM-binding methyltransferase profile domain-containing protein</fullName>
    </recommendedName>
</protein>
<dbReference type="InterPro" id="IPR031164">
    <property type="entry name" value="SAM_MPBQ_MSBQ_MT"/>
</dbReference>
<feature type="transmembrane region" description="Helical" evidence="1">
    <location>
        <begin position="243"/>
        <end position="267"/>
    </location>
</feature>
<evidence type="ECO:0000259" key="2">
    <source>
        <dbReference type="PROSITE" id="PS51734"/>
    </source>
</evidence>
<evidence type="ECO:0000313" key="4">
    <source>
        <dbReference type="Proteomes" id="UP000751190"/>
    </source>
</evidence>
<gene>
    <name evidence="3" type="ORF">KFE25_003893</name>
</gene>
<evidence type="ECO:0000256" key="1">
    <source>
        <dbReference type="SAM" id="Phobius"/>
    </source>
</evidence>
<dbReference type="CDD" id="cd02440">
    <property type="entry name" value="AdoMet_MTases"/>
    <property type="match status" value="1"/>
</dbReference>
<dbReference type="GO" id="GO:0032259">
    <property type="term" value="P:methylation"/>
    <property type="evidence" value="ECO:0007669"/>
    <property type="project" value="InterPro"/>
</dbReference>
<keyword evidence="1" id="KW-0472">Membrane</keyword>
<dbReference type="SUPFAM" id="SSF53335">
    <property type="entry name" value="S-adenosyl-L-methionine-dependent methyltransferases"/>
    <property type="match status" value="1"/>
</dbReference>
<dbReference type="EMBL" id="JAGTXO010000015">
    <property type="protein sequence ID" value="KAG8463620.1"/>
    <property type="molecule type" value="Genomic_DNA"/>
</dbReference>
<dbReference type="Gene3D" id="3.40.50.150">
    <property type="entry name" value="Vaccinia Virus protein VP39"/>
    <property type="match status" value="1"/>
</dbReference>
<dbReference type="PANTHER" id="PTHR44516:SF11">
    <property type="entry name" value="2-METHYL-6-PHYTYL-1,4-HYDROQUINONE METHYLTRANSFERASE 2, CHLOROPLASTIC"/>
    <property type="match status" value="1"/>
</dbReference>
<keyword evidence="4" id="KW-1185">Reference proteome</keyword>
<dbReference type="PROSITE" id="PS51734">
    <property type="entry name" value="SAM_MPBQ_MSBQ_MT"/>
    <property type="match status" value="1"/>
</dbReference>
<name>A0A8J5XI51_DIALT</name>
<feature type="domain" description="MPBQ/MBSQ family SAM-binding methyltransferase profile" evidence="2">
    <location>
        <begin position="8"/>
        <end position="193"/>
    </location>
</feature>
<keyword evidence="1" id="KW-1133">Transmembrane helix</keyword>
<reference evidence="3" key="1">
    <citation type="submission" date="2021-05" db="EMBL/GenBank/DDBJ databases">
        <title>The genome of the haptophyte Pavlova lutheri (Diacronema luteri, Pavlovales) - a model for lipid biosynthesis in eukaryotic algae.</title>
        <authorList>
            <person name="Hulatt C.J."/>
            <person name="Posewitz M.C."/>
        </authorList>
    </citation>
    <scope>NUCLEOTIDE SEQUENCE</scope>
    <source>
        <strain evidence="3">NIVA-4/92</strain>
    </source>
</reference>
<dbReference type="PANTHER" id="PTHR44516">
    <property type="entry name" value="2-METHYL-6-PHYTYL-1,4-HYDROQUINONE METHYLTRANSFERASE, CHLOROPLASTIC"/>
    <property type="match status" value="1"/>
</dbReference>
<dbReference type="GO" id="GO:0051741">
    <property type="term" value="F:2-methyl-6-phytyl-1,4-benzoquinone methyltransferase activity"/>
    <property type="evidence" value="ECO:0007669"/>
    <property type="project" value="InterPro"/>
</dbReference>
<proteinExistence type="predicted"/>
<dbReference type="OrthoDB" id="10017101at2759"/>
<dbReference type="InterPro" id="IPR013216">
    <property type="entry name" value="Methyltransf_11"/>
</dbReference>